<accession>A0A210PZ49</accession>
<dbReference type="GO" id="GO:0005886">
    <property type="term" value="C:plasma membrane"/>
    <property type="evidence" value="ECO:0007669"/>
    <property type="project" value="TreeGrafter"/>
</dbReference>
<dbReference type="InterPro" id="IPR000980">
    <property type="entry name" value="SH2"/>
</dbReference>
<dbReference type="SUPFAM" id="SSF52540">
    <property type="entry name" value="P-loop containing nucleoside triphosphate hydrolases"/>
    <property type="match status" value="1"/>
</dbReference>
<dbReference type="CDD" id="cd00052">
    <property type="entry name" value="EH"/>
    <property type="match status" value="2"/>
</dbReference>
<dbReference type="InterPro" id="IPR018247">
    <property type="entry name" value="EF_Hand_1_Ca_BS"/>
</dbReference>
<dbReference type="PROSITE" id="PS50031">
    <property type="entry name" value="EH"/>
    <property type="match status" value="2"/>
</dbReference>
<feature type="domain" description="SH2" evidence="12">
    <location>
        <begin position="422"/>
        <end position="519"/>
    </location>
</feature>
<dbReference type="SMART" id="SM00252">
    <property type="entry name" value="SH2"/>
    <property type="match status" value="2"/>
</dbReference>
<keyword evidence="19" id="KW-1185">Reference proteome</keyword>
<gene>
    <name evidence="18" type="ORF">KP79_PYT19178</name>
</gene>
<feature type="compositionally biased region" description="Basic and acidic residues" evidence="11">
    <location>
        <begin position="890"/>
        <end position="901"/>
    </location>
</feature>
<evidence type="ECO:0000256" key="5">
    <source>
        <dbReference type="ARBA" id="ARBA00022777"/>
    </source>
</evidence>
<dbReference type="SUPFAM" id="SSF47473">
    <property type="entry name" value="EF-hand"/>
    <property type="match status" value="2"/>
</dbReference>
<feature type="domain" description="SH2" evidence="12">
    <location>
        <begin position="529"/>
        <end position="627"/>
    </location>
</feature>
<dbReference type="InterPro" id="IPR036388">
    <property type="entry name" value="WH-like_DNA-bd_sf"/>
</dbReference>
<dbReference type="Gene3D" id="3.40.50.300">
    <property type="entry name" value="P-loop containing nucleotide triphosphate hydrolases"/>
    <property type="match status" value="1"/>
</dbReference>
<dbReference type="InterPro" id="IPR011992">
    <property type="entry name" value="EF-hand-dom_pair"/>
</dbReference>
<keyword evidence="7" id="KW-0067">ATP-binding</keyword>
<dbReference type="InterPro" id="IPR002589">
    <property type="entry name" value="Macro_dom"/>
</dbReference>
<dbReference type="PROSITE" id="PS50017">
    <property type="entry name" value="DEATH_DOMAIN"/>
    <property type="match status" value="1"/>
</dbReference>
<feature type="domain" description="EH" evidence="14">
    <location>
        <begin position="23"/>
        <end position="88"/>
    </location>
</feature>
<evidence type="ECO:0000256" key="11">
    <source>
        <dbReference type="SAM" id="MobiDB-lite"/>
    </source>
</evidence>
<dbReference type="CDD" id="cd01670">
    <property type="entry name" value="Death"/>
    <property type="match status" value="1"/>
</dbReference>
<dbReference type="GO" id="GO:0016301">
    <property type="term" value="F:kinase activity"/>
    <property type="evidence" value="ECO:0007669"/>
    <property type="project" value="UniProtKB-KW"/>
</dbReference>
<evidence type="ECO:0000256" key="10">
    <source>
        <dbReference type="PROSITE-ProRule" id="PRU00191"/>
    </source>
</evidence>
<feature type="domain" description="Death" evidence="13">
    <location>
        <begin position="1546"/>
        <end position="1606"/>
    </location>
</feature>
<evidence type="ECO:0000259" key="13">
    <source>
        <dbReference type="PROSITE" id="PS50017"/>
    </source>
</evidence>
<dbReference type="OrthoDB" id="5962960at2759"/>
<dbReference type="Pfam" id="PF00017">
    <property type="entry name" value="SH2"/>
    <property type="match status" value="1"/>
</dbReference>
<feature type="domain" description="EF-hand" evidence="15">
    <location>
        <begin position="710"/>
        <end position="745"/>
    </location>
</feature>
<feature type="region of interest" description="Disordered" evidence="11">
    <location>
        <begin position="888"/>
        <end position="939"/>
    </location>
</feature>
<keyword evidence="5 18" id="KW-0418">Kinase</keyword>
<dbReference type="InterPro" id="IPR025662">
    <property type="entry name" value="Sigma_54_int_dom_ATP-bd_1"/>
</dbReference>
<name>A0A210PZ49_MIZYE</name>
<dbReference type="GO" id="GO:0005509">
    <property type="term" value="F:calcium ion binding"/>
    <property type="evidence" value="ECO:0007669"/>
    <property type="project" value="InterPro"/>
</dbReference>
<keyword evidence="6" id="KW-0106">Calcium</keyword>
<dbReference type="Pfam" id="PF16095">
    <property type="entry name" value="COR-A"/>
    <property type="match status" value="1"/>
</dbReference>
<evidence type="ECO:0000256" key="9">
    <source>
        <dbReference type="ARBA" id="ARBA00048679"/>
    </source>
</evidence>
<reference evidence="18 19" key="1">
    <citation type="journal article" date="2017" name="Nat. Ecol. Evol.">
        <title>Scallop genome provides insights into evolution of bilaterian karyotype and development.</title>
        <authorList>
            <person name="Wang S."/>
            <person name="Zhang J."/>
            <person name="Jiao W."/>
            <person name="Li J."/>
            <person name="Xun X."/>
            <person name="Sun Y."/>
            <person name="Guo X."/>
            <person name="Huan P."/>
            <person name="Dong B."/>
            <person name="Zhang L."/>
            <person name="Hu X."/>
            <person name="Sun X."/>
            <person name="Wang J."/>
            <person name="Zhao C."/>
            <person name="Wang Y."/>
            <person name="Wang D."/>
            <person name="Huang X."/>
            <person name="Wang R."/>
            <person name="Lv J."/>
            <person name="Li Y."/>
            <person name="Zhang Z."/>
            <person name="Liu B."/>
            <person name="Lu W."/>
            <person name="Hui Y."/>
            <person name="Liang J."/>
            <person name="Zhou Z."/>
            <person name="Hou R."/>
            <person name="Li X."/>
            <person name="Liu Y."/>
            <person name="Li H."/>
            <person name="Ning X."/>
            <person name="Lin Y."/>
            <person name="Zhao L."/>
            <person name="Xing Q."/>
            <person name="Dou J."/>
            <person name="Li Y."/>
            <person name="Mao J."/>
            <person name="Guo H."/>
            <person name="Dou H."/>
            <person name="Li T."/>
            <person name="Mu C."/>
            <person name="Jiang W."/>
            <person name="Fu Q."/>
            <person name="Fu X."/>
            <person name="Miao Y."/>
            <person name="Liu J."/>
            <person name="Yu Q."/>
            <person name="Li R."/>
            <person name="Liao H."/>
            <person name="Li X."/>
            <person name="Kong Y."/>
            <person name="Jiang Z."/>
            <person name="Chourrout D."/>
            <person name="Li R."/>
            <person name="Bao Z."/>
        </authorList>
    </citation>
    <scope>NUCLEOTIDE SEQUENCE [LARGE SCALE GENOMIC DNA]</scope>
    <source>
        <strain evidence="18 19">PY_sf001</strain>
    </source>
</reference>
<evidence type="ECO:0000256" key="1">
    <source>
        <dbReference type="ARBA" id="ARBA00012513"/>
    </source>
</evidence>
<dbReference type="PANTHER" id="PTHR11216">
    <property type="entry name" value="EH DOMAIN"/>
    <property type="match status" value="1"/>
</dbReference>
<dbReference type="PROSITE" id="PS50001">
    <property type="entry name" value="SH2"/>
    <property type="match status" value="2"/>
</dbReference>
<dbReference type="SMART" id="SM00027">
    <property type="entry name" value="EH"/>
    <property type="match status" value="2"/>
</dbReference>
<dbReference type="SUPFAM" id="SSF52949">
    <property type="entry name" value="Macro domain-like"/>
    <property type="match status" value="1"/>
</dbReference>
<dbReference type="Gene3D" id="1.10.533.10">
    <property type="entry name" value="Death Domain, Fas"/>
    <property type="match status" value="1"/>
</dbReference>
<dbReference type="GO" id="GO:0016197">
    <property type="term" value="P:endosomal transport"/>
    <property type="evidence" value="ECO:0007669"/>
    <property type="project" value="TreeGrafter"/>
</dbReference>
<evidence type="ECO:0000259" key="17">
    <source>
        <dbReference type="PROSITE" id="PS51424"/>
    </source>
</evidence>
<comment type="catalytic activity">
    <reaction evidence="8">
        <text>L-threonyl-[protein] + ATP = O-phospho-L-threonyl-[protein] + ADP + H(+)</text>
        <dbReference type="Rhea" id="RHEA:46608"/>
        <dbReference type="Rhea" id="RHEA-COMP:11060"/>
        <dbReference type="Rhea" id="RHEA-COMP:11605"/>
        <dbReference type="ChEBI" id="CHEBI:15378"/>
        <dbReference type="ChEBI" id="CHEBI:30013"/>
        <dbReference type="ChEBI" id="CHEBI:30616"/>
        <dbReference type="ChEBI" id="CHEBI:61977"/>
        <dbReference type="ChEBI" id="CHEBI:456216"/>
        <dbReference type="EC" id="2.7.11.1"/>
    </reaction>
</comment>
<dbReference type="Gene3D" id="3.40.220.10">
    <property type="entry name" value="Leucine Aminopeptidase, subunit E, domain 1"/>
    <property type="match status" value="1"/>
</dbReference>
<dbReference type="InterPro" id="IPR043472">
    <property type="entry name" value="Macro_dom-like"/>
</dbReference>
<protein>
    <recommendedName>
        <fullName evidence="1">non-specific serine/threonine protein kinase</fullName>
        <ecNumber evidence="1">2.7.11.1</ecNumber>
    </recommendedName>
</protein>
<dbReference type="InterPro" id="IPR027417">
    <property type="entry name" value="P-loop_NTPase"/>
</dbReference>
<evidence type="ECO:0000313" key="19">
    <source>
        <dbReference type="Proteomes" id="UP000242188"/>
    </source>
</evidence>
<dbReference type="Pfam" id="PF01661">
    <property type="entry name" value="Macro"/>
    <property type="match status" value="1"/>
</dbReference>
<dbReference type="PROSITE" id="PS51424">
    <property type="entry name" value="ROC"/>
    <property type="match status" value="1"/>
</dbReference>
<dbReference type="SUPFAM" id="SSF47986">
    <property type="entry name" value="DEATH domain"/>
    <property type="match status" value="1"/>
</dbReference>
<evidence type="ECO:0000256" key="4">
    <source>
        <dbReference type="ARBA" id="ARBA00022741"/>
    </source>
</evidence>
<evidence type="ECO:0000259" key="14">
    <source>
        <dbReference type="PROSITE" id="PS50031"/>
    </source>
</evidence>
<proteinExistence type="predicted"/>
<dbReference type="InterPro" id="IPR000488">
    <property type="entry name" value="Death_dom"/>
</dbReference>
<dbReference type="Gene3D" id="3.30.505.10">
    <property type="entry name" value="SH2 domain"/>
    <property type="match status" value="2"/>
</dbReference>
<dbReference type="PROSITE" id="PS51154">
    <property type="entry name" value="MACRO"/>
    <property type="match status" value="1"/>
</dbReference>
<dbReference type="InterPro" id="IPR002048">
    <property type="entry name" value="EF_hand_dom"/>
</dbReference>
<dbReference type="PROSITE" id="PS00018">
    <property type="entry name" value="EF_HAND_1"/>
    <property type="match status" value="1"/>
</dbReference>
<evidence type="ECO:0000259" key="16">
    <source>
        <dbReference type="PROSITE" id="PS51154"/>
    </source>
</evidence>
<feature type="domain" description="Roc" evidence="17">
    <location>
        <begin position="793"/>
        <end position="1165"/>
    </location>
</feature>
<dbReference type="Gene3D" id="1.10.238.10">
    <property type="entry name" value="EF-hand"/>
    <property type="match status" value="2"/>
</dbReference>
<dbReference type="InterPro" id="IPR036860">
    <property type="entry name" value="SH2_dom_sf"/>
</dbReference>
<dbReference type="Proteomes" id="UP000242188">
    <property type="component" value="Unassembled WGS sequence"/>
</dbReference>
<dbReference type="GO" id="GO:0005524">
    <property type="term" value="F:ATP binding"/>
    <property type="evidence" value="ECO:0007669"/>
    <property type="project" value="UniProtKB-KW"/>
</dbReference>
<comment type="catalytic activity">
    <reaction evidence="9">
        <text>L-seryl-[protein] + ATP = O-phospho-L-seryl-[protein] + ADP + H(+)</text>
        <dbReference type="Rhea" id="RHEA:17989"/>
        <dbReference type="Rhea" id="RHEA-COMP:9863"/>
        <dbReference type="Rhea" id="RHEA-COMP:11604"/>
        <dbReference type="ChEBI" id="CHEBI:15378"/>
        <dbReference type="ChEBI" id="CHEBI:29999"/>
        <dbReference type="ChEBI" id="CHEBI:30616"/>
        <dbReference type="ChEBI" id="CHEBI:83421"/>
        <dbReference type="ChEBI" id="CHEBI:456216"/>
        <dbReference type="EC" id="2.7.11.1"/>
    </reaction>
</comment>
<evidence type="ECO:0000256" key="6">
    <source>
        <dbReference type="ARBA" id="ARBA00022837"/>
    </source>
</evidence>
<dbReference type="Gene3D" id="1.10.10.10">
    <property type="entry name" value="Winged helix-like DNA-binding domain superfamily/Winged helix DNA-binding domain"/>
    <property type="match status" value="1"/>
</dbReference>
<evidence type="ECO:0000256" key="7">
    <source>
        <dbReference type="ARBA" id="ARBA00022840"/>
    </source>
</evidence>
<dbReference type="InterPro" id="IPR032171">
    <property type="entry name" value="COR-A"/>
</dbReference>
<dbReference type="GO" id="GO:0005737">
    <property type="term" value="C:cytoplasm"/>
    <property type="evidence" value="ECO:0007669"/>
    <property type="project" value="TreeGrafter"/>
</dbReference>
<feature type="domain" description="EH" evidence="14">
    <location>
        <begin position="675"/>
        <end position="766"/>
    </location>
</feature>
<evidence type="ECO:0000256" key="3">
    <source>
        <dbReference type="ARBA" id="ARBA00022737"/>
    </source>
</evidence>
<dbReference type="PROSITE" id="PS50222">
    <property type="entry name" value="EF_HAND_2"/>
    <property type="match status" value="2"/>
</dbReference>
<dbReference type="SUPFAM" id="SSF55550">
    <property type="entry name" value="SH2 domain"/>
    <property type="match status" value="2"/>
</dbReference>
<sequence>MTNKQVTVSDIIYDGSFCLSQKAKEKYSKYFKSTKKKDEHFLTGAEVAFIVKDKRLSKLDLFQVWKFADADEDGRLSIDEFCLAMAMIDMLKERRATPDFTVLKKSGLRVTIQIGNIEKAESDMIVCALRQVSRISLARGLLSTSIYLAGGLELQKTLDRKYPDGLKDGQIVVIPVQGDLKCSSVLFGTIPEYTEPSNLNAVHKFINDCLQTACDHGAKSISFPSFGTGALGYQKIDIANVLFEALANFPSRKSLEDVFLVIHRHDKASLCVFKEAEQRHLDLADEKPRSTASKTVERKGFFTSGTSCASVEKRLEYEKIFMEYAGKNTAYSMTGKCLSSILLQTGVCIYAVQQIMEVLHKTDYNQVHIEEFIQAYALLDKVREGYLLPDVSLYLPFLIGNEIIDNILNQQHIFDPRYCLSWFYPRDMKLGAADGILKKTGRRDGSFLVWRRKKDDFYHLGTIYGQNTYHLRIDISSTNMYSVKRSGIAFQQLGSLIKHYMTYPLPDLPAGNLRLKYPIPVNIPSTKSWFYPNISPTSAIVLLHMAVPYHSFIVRYSMDTPGCCALVIRTKESTVPFKIIHKHGFHCLQGGEDTAERFRNIDTLVDYYHSNPIYYSSSRQPLYCKPVLIHPNTSSYLPVCSHHPKAPLVEGNTEDELLCMDCSEKVQRHFIGEVKLEEYRETFRRLDSESLSIGLLTESSVKAFLCDKGVLEDALSKIWELSDVDGDTFLNEDEFCIAMYLADLALTHKMLPPGLPPTLKPPFGAKEEEDLPEEILQMDQRSIQLYRECLEEEEEADYHIRVIVIGQTGVGKTTLTRNLLRLPRIRPQAKILSTDGVDIHSSFVSLHDNSWVTDDTEMRKASKTRDAKLIKLLQSSNSLKNEISAISGEADPKTADDHDNSGDDSSDQTFTPKEYASKSDDVSFSLDESDNDAPTKMGTEAFSPSQIFTKTDSFLSCKEFLQTVRAFEKAKFEPSASDEGQTEGQTGDDPFLKTVRDLVMSQKDSIADLDDMNYGELSVWDFAGQFVFYTTHHTFLTPRAVYLLVTRLDQSLTDIIDNDQCFLDATGCKEMKIGDLVSYWMNSVHTYSHSVDHLPPVILVGTHLDKVEGDTEKKTKYYFEELRKSLLNKPTSRHLIDRDYTVSSTPDEQEIESLRQKIVELASKQKYWGEKIPARWIALEKAMMEQKLKGVSVMPYEEVVELDKSTGVPINDKEKLDLFLRFQHAIGNMIYFSEGCLRDHIVLNPQWLIDAFKCIITARQFCINNPALVQHWDDLNSTGRLHQCMVEGIFRKEDRFCLHKVHILGLMERLDILSRPFVYQDADTSQPTLQEFYFVPSLLQGKFTECQMNDFVPCTNRTPFLCYVFKNNFLPPAVFHRLLAACLSKYPVAKQGSKYLMFCGCGIFDLNRGLTRLVVTFYDNIIQIGLFRFSAKSSPESSMCVSVRKFVTETLKRVLGRYCMNLPFTLSLKCEEGRLLSHEGMLPVEDLTSGGEEVACHGHDRSHTINRQRHLQAWYPDEIQATDINPESKGDQLMCLNFGQLNAIPDDLELTRISAKIGKEFETLARYLGIDDAEIFQIRSDHQLDTRSQIYHTLVRWKQKSGRHATYHWKPFGLMDTR</sequence>
<dbReference type="Pfam" id="PF00531">
    <property type="entry name" value="Death"/>
    <property type="match status" value="1"/>
</dbReference>
<dbReference type="SMART" id="SM00054">
    <property type="entry name" value="EFh"/>
    <property type="match status" value="3"/>
</dbReference>
<comment type="caution">
    <text evidence="18">The sequence shown here is derived from an EMBL/GenBank/DDBJ whole genome shotgun (WGS) entry which is preliminary data.</text>
</comment>
<dbReference type="GO" id="GO:0007165">
    <property type="term" value="P:signal transduction"/>
    <property type="evidence" value="ECO:0007669"/>
    <property type="project" value="InterPro"/>
</dbReference>
<dbReference type="CDD" id="cd00173">
    <property type="entry name" value="SH2"/>
    <property type="match status" value="1"/>
</dbReference>
<keyword evidence="3" id="KW-0677">Repeat</keyword>
<dbReference type="EMBL" id="NEDP02005357">
    <property type="protein sequence ID" value="OWF41752.1"/>
    <property type="molecule type" value="Genomic_DNA"/>
</dbReference>
<evidence type="ECO:0000256" key="8">
    <source>
        <dbReference type="ARBA" id="ARBA00047899"/>
    </source>
</evidence>
<dbReference type="InterPro" id="IPR020859">
    <property type="entry name" value="ROC"/>
</dbReference>
<evidence type="ECO:0000259" key="15">
    <source>
        <dbReference type="PROSITE" id="PS50222"/>
    </source>
</evidence>
<keyword evidence="4" id="KW-0547">Nucleotide-binding</keyword>
<evidence type="ECO:0000256" key="2">
    <source>
        <dbReference type="ARBA" id="ARBA00022679"/>
    </source>
</evidence>
<dbReference type="Gene3D" id="3.30.70.1390">
    <property type="entry name" value="ROC domain from the Parkinson's disease-associated leucine-rich repeat kinase 2"/>
    <property type="match status" value="1"/>
</dbReference>
<dbReference type="PROSITE" id="PS00675">
    <property type="entry name" value="SIGMA54_INTERACT_1"/>
    <property type="match status" value="1"/>
</dbReference>
<dbReference type="EC" id="2.7.11.1" evidence="1"/>
<organism evidence="18 19">
    <name type="scientific">Mizuhopecten yessoensis</name>
    <name type="common">Japanese scallop</name>
    <name type="synonym">Patinopecten yessoensis</name>
    <dbReference type="NCBI Taxonomy" id="6573"/>
    <lineage>
        <taxon>Eukaryota</taxon>
        <taxon>Metazoa</taxon>
        <taxon>Spiralia</taxon>
        <taxon>Lophotrochozoa</taxon>
        <taxon>Mollusca</taxon>
        <taxon>Bivalvia</taxon>
        <taxon>Autobranchia</taxon>
        <taxon>Pteriomorphia</taxon>
        <taxon>Pectinida</taxon>
        <taxon>Pectinoidea</taxon>
        <taxon>Pectinidae</taxon>
        <taxon>Mizuhopecten</taxon>
    </lineage>
</organism>
<dbReference type="InterPro" id="IPR011029">
    <property type="entry name" value="DEATH-like_dom_sf"/>
</dbReference>
<dbReference type="InterPro" id="IPR000261">
    <property type="entry name" value="EH_dom"/>
</dbReference>
<keyword evidence="2" id="KW-0808">Transferase</keyword>
<keyword evidence="10" id="KW-0727">SH2 domain</keyword>
<dbReference type="GO" id="GO:0006897">
    <property type="term" value="P:endocytosis"/>
    <property type="evidence" value="ECO:0007669"/>
    <property type="project" value="TreeGrafter"/>
</dbReference>
<evidence type="ECO:0000259" key="12">
    <source>
        <dbReference type="PROSITE" id="PS50001"/>
    </source>
</evidence>
<dbReference type="Pfam" id="PF12763">
    <property type="entry name" value="EH"/>
    <property type="match status" value="2"/>
</dbReference>
<feature type="domain" description="EF-hand" evidence="15">
    <location>
        <begin position="56"/>
        <end position="91"/>
    </location>
</feature>
<feature type="domain" description="Macro" evidence="16">
    <location>
        <begin position="97"/>
        <end position="281"/>
    </location>
</feature>
<evidence type="ECO:0000313" key="18">
    <source>
        <dbReference type="EMBL" id="OWF41752.1"/>
    </source>
</evidence>